<comment type="caution">
    <text evidence="2">The sequence shown here is derived from an EMBL/GenBank/DDBJ whole genome shotgun (WGS) entry which is preliminary data.</text>
</comment>
<dbReference type="GO" id="GO:0046785">
    <property type="term" value="P:microtubule polymerization"/>
    <property type="evidence" value="ECO:0007669"/>
    <property type="project" value="InterPro"/>
</dbReference>
<evidence type="ECO:0000313" key="2">
    <source>
        <dbReference type="EMBL" id="GIL45782.1"/>
    </source>
</evidence>
<gene>
    <name evidence="2" type="ORF">Vafri_2928</name>
</gene>
<dbReference type="GO" id="GO:0001578">
    <property type="term" value="P:microtubule bundle formation"/>
    <property type="evidence" value="ECO:0007669"/>
    <property type="project" value="TreeGrafter"/>
</dbReference>
<organism evidence="2 3">
    <name type="scientific">Volvox africanus</name>
    <dbReference type="NCBI Taxonomy" id="51714"/>
    <lineage>
        <taxon>Eukaryota</taxon>
        <taxon>Viridiplantae</taxon>
        <taxon>Chlorophyta</taxon>
        <taxon>core chlorophytes</taxon>
        <taxon>Chlorophyceae</taxon>
        <taxon>CS clade</taxon>
        <taxon>Chlamydomonadales</taxon>
        <taxon>Volvocaceae</taxon>
        <taxon>Volvox</taxon>
    </lineage>
</organism>
<feature type="region of interest" description="Disordered" evidence="1">
    <location>
        <begin position="79"/>
        <end position="193"/>
    </location>
</feature>
<feature type="compositionally biased region" description="Pro residues" evidence="1">
    <location>
        <begin position="95"/>
        <end position="109"/>
    </location>
</feature>
<dbReference type="GO" id="GO:0032273">
    <property type="term" value="P:positive regulation of protein polymerization"/>
    <property type="evidence" value="ECO:0007669"/>
    <property type="project" value="TreeGrafter"/>
</dbReference>
<evidence type="ECO:0000256" key="1">
    <source>
        <dbReference type="SAM" id="MobiDB-lite"/>
    </source>
</evidence>
<keyword evidence="3" id="KW-1185">Reference proteome</keyword>
<dbReference type="PANTHER" id="PTHR12932:SF9">
    <property type="entry name" value="TUBULIN POLYMERIZATION-PROMOTING PROTEIN HOMOLOG"/>
    <property type="match status" value="1"/>
</dbReference>
<accession>A0A8J4EVU9</accession>
<feature type="compositionally biased region" description="Polar residues" evidence="1">
    <location>
        <begin position="120"/>
        <end position="131"/>
    </location>
</feature>
<feature type="compositionally biased region" description="Basic and acidic residues" evidence="1">
    <location>
        <begin position="141"/>
        <end position="153"/>
    </location>
</feature>
<dbReference type="GO" id="GO:0015631">
    <property type="term" value="F:tubulin binding"/>
    <property type="evidence" value="ECO:0007669"/>
    <property type="project" value="InterPro"/>
</dbReference>
<proteinExistence type="predicted"/>
<reference evidence="2" key="1">
    <citation type="journal article" date="2021" name="Proc. Natl. Acad. Sci. U.S.A.">
        <title>Three genomes in the algal genus Volvox reveal the fate of a haploid sex-determining region after a transition to homothallism.</title>
        <authorList>
            <person name="Yamamoto K."/>
            <person name="Hamaji T."/>
            <person name="Kawai-Toyooka H."/>
            <person name="Matsuzaki R."/>
            <person name="Takahashi F."/>
            <person name="Nishimura Y."/>
            <person name="Kawachi M."/>
            <person name="Noguchi H."/>
            <person name="Minakuchi Y."/>
            <person name="Umen J.G."/>
            <person name="Toyoda A."/>
            <person name="Nozaki H."/>
        </authorList>
    </citation>
    <scope>NUCLEOTIDE SEQUENCE</scope>
    <source>
        <strain evidence="2">NIES-3780</strain>
    </source>
</reference>
<dbReference type="AlphaFoldDB" id="A0A8J4EVU9"/>
<dbReference type="EMBL" id="BNCO01000003">
    <property type="protein sequence ID" value="GIL45782.1"/>
    <property type="molecule type" value="Genomic_DNA"/>
</dbReference>
<dbReference type="Pfam" id="PF05517">
    <property type="entry name" value="p25-alpha"/>
    <property type="match status" value="2"/>
</dbReference>
<feature type="compositionally biased region" description="Basic and acidic residues" evidence="1">
    <location>
        <begin position="161"/>
        <end position="172"/>
    </location>
</feature>
<name>A0A8J4EVU9_9CHLO</name>
<dbReference type="Proteomes" id="UP000747399">
    <property type="component" value="Unassembled WGS sequence"/>
</dbReference>
<protein>
    <submittedName>
        <fullName evidence="2">Uncharacterized protein</fullName>
    </submittedName>
</protein>
<dbReference type="GO" id="GO:0005874">
    <property type="term" value="C:microtubule"/>
    <property type="evidence" value="ECO:0007669"/>
    <property type="project" value="TreeGrafter"/>
</dbReference>
<dbReference type="InterPro" id="IPR008907">
    <property type="entry name" value="TPP/p25"/>
</dbReference>
<evidence type="ECO:0000313" key="3">
    <source>
        <dbReference type="Proteomes" id="UP000747399"/>
    </source>
</evidence>
<dbReference type="PANTHER" id="PTHR12932">
    <property type="entry name" value="P25 ALPHA-RELATED"/>
    <property type="match status" value="1"/>
</dbReference>
<sequence>MQKAQHVSIFDKLTDTTLYTGAHKHRFDETGKGRGLAGRDRVAKGSGFIAGAPGGAVADLSQITRPNLQIPGAAQGPVLYQRHPSADGGLGASPLPSPGVPSPGTPSPRPGSVGRGALRVSQTGALKSSTPKPQPPARASDAGDGRSIFDRLNDPSSYTGMHRERFSSDGRGRGAVGRTMPNAYVSAMDNVRR</sequence>